<dbReference type="PANTHER" id="PTHR12812">
    <property type="entry name" value="HEPARAN SULFATE 6-O-SULFOTRANSFERASE 3"/>
    <property type="match status" value="1"/>
</dbReference>
<keyword evidence="2" id="KW-0808">Transferase</keyword>
<feature type="signal peptide" evidence="7">
    <location>
        <begin position="1"/>
        <end position="20"/>
    </location>
</feature>
<evidence type="ECO:0000256" key="7">
    <source>
        <dbReference type="SAM" id="SignalP"/>
    </source>
</evidence>
<evidence type="ECO:0000313" key="9">
    <source>
        <dbReference type="Proteomes" id="UP000001357"/>
    </source>
</evidence>
<evidence type="ECO:0000256" key="6">
    <source>
        <dbReference type="ARBA" id="ARBA00023180"/>
    </source>
</evidence>
<evidence type="ECO:0000256" key="3">
    <source>
        <dbReference type="ARBA" id="ARBA00022692"/>
    </source>
</evidence>
<evidence type="ECO:0000256" key="4">
    <source>
        <dbReference type="ARBA" id="ARBA00022989"/>
    </source>
</evidence>
<accession>A9UWN5</accession>
<evidence type="ECO:0000256" key="1">
    <source>
        <dbReference type="ARBA" id="ARBA00004167"/>
    </source>
</evidence>
<evidence type="ECO:0000256" key="5">
    <source>
        <dbReference type="ARBA" id="ARBA00023136"/>
    </source>
</evidence>
<keyword evidence="7" id="KW-0732">Signal</keyword>
<keyword evidence="4" id="KW-1133">Transmembrane helix</keyword>
<dbReference type="FunFam" id="3.40.50.300:FF:003759">
    <property type="entry name" value="Predicted protein"/>
    <property type="match status" value="1"/>
</dbReference>
<keyword evidence="3" id="KW-0812">Transmembrane</keyword>
<dbReference type="GO" id="GO:0016020">
    <property type="term" value="C:membrane"/>
    <property type="evidence" value="ECO:0007669"/>
    <property type="project" value="UniProtKB-SubCell"/>
</dbReference>
<keyword evidence="6" id="KW-0325">Glycoprotein</keyword>
<dbReference type="PANTHER" id="PTHR12812:SF0">
    <property type="entry name" value="HEPARAN-SULFATE 6-O-SULFOTRANSFERASE"/>
    <property type="match status" value="1"/>
</dbReference>
<dbReference type="InterPro" id="IPR010635">
    <property type="entry name" value="Heparan_SO4-6-sulfoTrfase"/>
</dbReference>
<sequence>MTSVSRLAGLLLMLVGTVTALHKPFARNNRTIYHFHIHKCGGTSFCRDAVANNETVPADYRHTNCNWRGDEPASLRPLGGKYNENFDCDGRLAAMGNVTYFQTENVFNQRMLECPDRLLIGIQMRHPIKRIISHISFEIRVHSTTAAKARAETFSPRPSSDTRYGSATVNNYYIRSLLGSAVYGAPLGKITRAHLEAAKRVLDQFVIFILEHAEWREEMLACYYGWHAKAVADGGGTHMLNSHGKSSAWAEENIDDEWRAKLEELNALDLELFRYAGGLSAQQLGACRDAKNAR</sequence>
<reference evidence="8 9" key="1">
    <citation type="journal article" date="2008" name="Nature">
        <title>The genome of the choanoflagellate Monosiga brevicollis and the origin of metazoans.</title>
        <authorList>
            <consortium name="JGI Sequencing"/>
            <person name="King N."/>
            <person name="Westbrook M.J."/>
            <person name="Young S.L."/>
            <person name="Kuo A."/>
            <person name="Abedin M."/>
            <person name="Chapman J."/>
            <person name="Fairclough S."/>
            <person name="Hellsten U."/>
            <person name="Isogai Y."/>
            <person name="Letunic I."/>
            <person name="Marr M."/>
            <person name="Pincus D."/>
            <person name="Putnam N."/>
            <person name="Rokas A."/>
            <person name="Wright K.J."/>
            <person name="Zuzow R."/>
            <person name="Dirks W."/>
            <person name="Good M."/>
            <person name="Goodstein D."/>
            <person name="Lemons D."/>
            <person name="Li W."/>
            <person name="Lyons J.B."/>
            <person name="Morris A."/>
            <person name="Nichols S."/>
            <person name="Richter D.J."/>
            <person name="Salamov A."/>
            <person name="Bork P."/>
            <person name="Lim W.A."/>
            <person name="Manning G."/>
            <person name="Miller W.T."/>
            <person name="McGinnis W."/>
            <person name="Shapiro H."/>
            <person name="Tjian R."/>
            <person name="Grigoriev I.V."/>
            <person name="Rokhsar D."/>
        </authorList>
    </citation>
    <scope>NUCLEOTIDE SEQUENCE [LARGE SCALE GENOMIC DNA]</scope>
    <source>
        <strain evidence="9">MX1 / ATCC 50154</strain>
    </source>
</reference>
<dbReference type="GO" id="GO:0017095">
    <property type="term" value="F:heparan sulfate 6-sulfotransferase activity"/>
    <property type="evidence" value="ECO:0000318"/>
    <property type="project" value="GO_Central"/>
</dbReference>
<dbReference type="RefSeq" id="XP_001744842.1">
    <property type="nucleotide sequence ID" value="XM_001744790.1"/>
</dbReference>
<evidence type="ECO:0000256" key="2">
    <source>
        <dbReference type="ARBA" id="ARBA00022679"/>
    </source>
</evidence>
<organism evidence="8 9">
    <name type="scientific">Monosiga brevicollis</name>
    <name type="common">Choanoflagellate</name>
    <dbReference type="NCBI Taxonomy" id="81824"/>
    <lineage>
        <taxon>Eukaryota</taxon>
        <taxon>Choanoflagellata</taxon>
        <taxon>Craspedida</taxon>
        <taxon>Salpingoecidae</taxon>
        <taxon>Monosiga</taxon>
    </lineage>
</organism>
<dbReference type="Proteomes" id="UP000001357">
    <property type="component" value="Unassembled WGS sequence"/>
</dbReference>
<keyword evidence="5" id="KW-0472">Membrane</keyword>
<dbReference type="GO" id="GO:0015012">
    <property type="term" value="P:heparan sulfate proteoglycan biosynthetic process"/>
    <property type="evidence" value="ECO:0000318"/>
    <property type="project" value="GO_Central"/>
</dbReference>
<dbReference type="EMBL" id="CH991548">
    <property type="protein sequence ID" value="EDQ90075.1"/>
    <property type="molecule type" value="Genomic_DNA"/>
</dbReference>
<dbReference type="AlphaFoldDB" id="A9UWN5"/>
<dbReference type="InterPro" id="IPR027417">
    <property type="entry name" value="P-loop_NTPase"/>
</dbReference>
<protein>
    <submittedName>
        <fullName evidence="8">Uncharacterized protein</fullName>
    </submittedName>
</protein>
<dbReference type="KEGG" id="mbr:MONBRDRAFT_24517"/>
<comment type="subcellular location">
    <subcellularLocation>
        <location evidence="1">Membrane</location>
        <topology evidence="1">Single-pass membrane protein</topology>
    </subcellularLocation>
</comment>
<name>A9UWN5_MONBE</name>
<feature type="chain" id="PRO_5002744482" evidence="7">
    <location>
        <begin position="21"/>
        <end position="294"/>
    </location>
</feature>
<dbReference type="eggNOG" id="ENOG502SW47">
    <property type="taxonomic scope" value="Eukaryota"/>
</dbReference>
<gene>
    <name evidence="8" type="ORF">MONBRDRAFT_24517</name>
</gene>
<keyword evidence="9" id="KW-1185">Reference proteome</keyword>
<dbReference type="Gene3D" id="3.40.50.300">
    <property type="entry name" value="P-loop containing nucleotide triphosphate hydrolases"/>
    <property type="match status" value="1"/>
</dbReference>
<proteinExistence type="predicted"/>
<dbReference type="GeneID" id="5890264"/>
<evidence type="ECO:0000313" key="8">
    <source>
        <dbReference type="EMBL" id="EDQ90075.1"/>
    </source>
</evidence>
<dbReference type="InParanoid" id="A9UWN5"/>